<feature type="transmembrane region" description="Helical" evidence="3">
    <location>
        <begin position="675"/>
        <end position="694"/>
    </location>
</feature>
<evidence type="ECO:0000256" key="1">
    <source>
        <dbReference type="ARBA" id="ARBA00021292"/>
    </source>
</evidence>
<keyword evidence="3" id="KW-0812">Transmembrane</keyword>
<dbReference type="STRING" id="33903.AQJ43_01455"/>
<dbReference type="Gene3D" id="3.40.50.2000">
    <property type="entry name" value="Glycogen Phosphorylase B"/>
    <property type="match status" value="2"/>
</dbReference>
<dbReference type="PANTHER" id="PTHR12526:SF636">
    <property type="entry name" value="BLL3647 PROTEIN"/>
    <property type="match status" value="1"/>
</dbReference>
<dbReference type="EMBL" id="BJHY01000001">
    <property type="protein sequence ID" value="GDY76907.1"/>
    <property type="molecule type" value="Genomic_DNA"/>
</dbReference>
<feature type="transmembrane region" description="Helical" evidence="3">
    <location>
        <begin position="715"/>
        <end position="739"/>
    </location>
</feature>
<dbReference type="Proteomes" id="UP000299211">
    <property type="component" value="Unassembled WGS sequence"/>
</dbReference>
<feature type="transmembrane region" description="Helical" evidence="3">
    <location>
        <begin position="604"/>
        <end position="622"/>
    </location>
</feature>
<keyword evidence="3" id="KW-0472">Membrane</keyword>
<feature type="transmembrane region" description="Helical" evidence="3">
    <location>
        <begin position="745"/>
        <end position="762"/>
    </location>
</feature>
<feature type="region of interest" description="Disordered" evidence="2">
    <location>
        <begin position="416"/>
        <end position="498"/>
    </location>
</feature>
<feature type="compositionally biased region" description="Low complexity" evidence="2">
    <location>
        <begin position="416"/>
        <end position="426"/>
    </location>
</feature>
<evidence type="ECO:0000256" key="2">
    <source>
        <dbReference type="SAM" id="MobiDB-lite"/>
    </source>
</evidence>
<sequence length="848" mass="86724">MAARLERALRPLSLDWYEDDGLGSVDLCHAAAGGAAALPGLLARHLAGVPLLVTEYGVQLRAHYLASGGESAPVRALLAAFHGRLAAEVYRQAACITPGNTHARRWQERCGADRAKLRTVYPGMEASRFAEVGESTGCGDPDTLVWVGRIEPAKDLISLLHAFAEIRRQAPKTRLRIVGTAAGAEGVAYLGHCRTLAAQLFPDEAECAHAVGDNPVSFEEIGGPEVPDLAEAYAAGAVVVLSSVVEGFPISLVEAMFCGRATVSTDVGAVVEVIGGTGLVVPPRNPRALAEACVTLLRDPERRERLGAAARARALELFTVEQNVAAFHGIYLEIVSHSPVRRVFVDDTGEPLPFGVPAEAHVPGRWTEVSLLAGGRPRWTAGADAPGAPVRGTTPVRATPLPAVASACPVPAAPGVSAVPAASSGPQEPVVAGEGRDERPGRTGPPRHTGQPRGGGCTVAGVAGGEGTEAGAGADPDPGAGAGVGPGAGRKVSARRGGADPVKALMHRHRELCERAVDPLEIAAGLEAHGVTDRTAARFRHRDVFSLAEEMYARVPRDAEPAPQPVAAGPRAEGGAWAVLALLPGTLCAATVVGLRLTEGRPRLAVAAAGALAVAIGLRAALGRGPLHAPSHHTTGATRAWTCWLLAYALLGDGLLSAGLEGGPDGPWPLATAPVLALALACAPAAWCARLFAVRARRRLTASRGLEEFAASAKPLLLGTFVLFLCSLGALLALCAALLDESADYPGAGTLGALLLLARLLTARGFTHAPAVVLGVAAAAEATALAAVFAGRLPGCSYLATPVDTVVGAWGPGAVPTLVCGAAALSLLIHTTRTLTRASAHALPPGPP</sequence>
<protein>
    <recommendedName>
        <fullName evidence="1">D-inositol 3-phosphate glycosyltransferase</fullName>
    </recommendedName>
</protein>
<dbReference type="Pfam" id="PF11997">
    <property type="entry name" value="DUF3492"/>
    <property type="match status" value="1"/>
</dbReference>
<evidence type="ECO:0000313" key="5">
    <source>
        <dbReference type="EMBL" id="GDY76907.1"/>
    </source>
</evidence>
<comment type="caution">
    <text evidence="5">The sequence shown here is derived from an EMBL/GenBank/DDBJ whole genome shotgun (WGS) entry which is preliminary data.</text>
</comment>
<dbReference type="InterPro" id="IPR022622">
    <property type="entry name" value="DUF3492"/>
</dbReference>
<keyword evidence="3" id="KW-1133">Transmembrane helix</keyword>
<name>A0A4D4N0Z1_STRAX</name>
<dbReference type="AlphaFoldDB" id="A0A4D4N0Z1"/>
<evidence type="ECO:0000259" key="4">
    <source>
        <dbReference type="Pfam" id="PF11997"/>
    </source>
</evidence>
<feature type="transmembrane region" description="Helical" evidence="3">
    <location>
        <begin position="769"/>
        <end position="789"/>
    </location>
</feature>
<accession>A0A4D4N0Z1</accession>
<proteinExistence type="predicted"/>
<dbReference type="SUPFAM" id="SSF53756">
    <property type="entry name" value="UDP-Glycosyltransferase/glycogen phosphorylase"/>
    <property type="match status" value="1"/>
</dbReference>
<feature type="domain" description="DUF3492" evidence="4">
    <location>
        <begin position="23"/>
        <end position="114"/>
    </location>
</feature>
<feature type="transmembrane region" description="Helical" evidence="3">
    <location>
        <begin position="575"/>
        <end position="597"/>
    </location>
</feature>
<evidence type="ECO:0000256" key="3">
    <source>
        <dbReference type="SAM" id="Phobius"/>
    </source>
</evidence>
<feature type="transmembrane region" description="Helical" evidence="3">
    <location>
        <begin position="809"/>
        <end position="829"/>
    </location>
</feature>
<gene>
    <name evidence="5" type="ORF">SAV31267_063920</name>
</gene>
<evidence type="ECO:0000313" key="6">
    <source>
        <dbReference type="Proteomes" id="UP000299211"/>
    </source>
</evidence>
<feature type="compositionally biased region" description="Gly residues" evidence="2">
    <location>
        <begin position="452"/>
        <end position="470"/>
    </location>
</feature>
<organism evidence="5 6">
    <name type="scientific">Streptomyces avermitilis</name>
    <dbReference type="NCBI Taxonomy" id="33903"/>
    <lineage>
        <taxon>Bacteria</taxon>
        <taxon>Bacillati</taxon>
        <taxon>Actinomycetota</taxon>
        <taxon>Actinomycetes</taxon>
        <taxon>Kitasatosporales</taxon>
        <taxon>Streptomycetaceae</taxon>
        <taxon>Streptomyces</taxon>
    </lineage>
</organism>
<dbReference type="GO" id="GO:0016757">
    <property type="term" value="F:glycosyltransferase activity"/>
    <property type="evidence" value="ECO:0007669"/>
    <property type="project" value="TreeGrafter"/>
</dbReference>
<dbReference type="Pfam" id="PF13692">
    <property type="entry name" value="Glyco_trans_1_4"/>
    <property type="match status" value="1"/>
</dbReference>
<dbReference type="PANTHER" id="PTHR12526">
    <property type="entry name" value="GLYCOSYLTRANSFERASE"/>
    <property type="match status" value="1"/>
</dbReference>
<reference evidence="5 6" key="1">
    <citation type="submission" date="2019-04" db="EMBL/GenBank/DDBJ databases">
        <title>Draft genome sequences of Streptomyces avermitilis ATCC 31267.</title>
        <authorList>
            <person name="Komaki H."/>
            <person name="Tamura T."/>
            <person name="Hosoyama A."/>
        </authorList>
    </citation>
    <scope>NUCLEOTIDE SEQUENCE [LARGE SCALE GENOMIC DNA]</scope>
    <source>
        <strain evidence="5 6">ATCC 31267</strain>
    </source>
</reference>